<feature type="transmembrane region" description="Helical" evidence="1">
    <location>
        <begin position="283"/>
        <end position="307"/>
    </location>
</feature>
<proteinExistence type="predicted"/>
<feature type="transmembrane region" description="Helical" evidence="1">
    <location>
        <begin position="84"/>
        <end position="101"/>
    </location>
</feature>
<feature type="transmembrane region" description="Helical" evidence="1">
    <location>
        <begin position="151"/>
        <end position="172"/>
    </location>
</feature>
<dbReference type="RefSeq" id="WP_148695107.1">
    <property type="nucleotide sequence ID" value="NZ_LT981265.1"/>
</dbReference>
<feature type="transmembrane region" description="Helical" evidence="1">
    <location>
        <begin position="51"/>
        <end position="68"/>
    </location>
</feature>
<feature type="transmembrane region" description="Helical" evidence="1">
    <location>
        <begin position="313"/>
        <end position="338"/>
    </location>
</feature>
<sequence length="414" mass="46123">MLLISTWSRPFVIASVVMLFIGSSIGSTWMLTLSGYSVGIPAGAFTLHKELQTGAVTLLIMGVMYMLLPRIRSIRFTHVREAKISFILMIIALIVHSSRIIAMDTVDGTAAIATTMTVTSYTLKITALVLFSIVILLMLKIAPRVGRLADYYFILALAMLIIYNVLHTLTITDIGIGMEPLNLIYIWLTSVILTIFGVQYKVVPVFFNQSTPMSGIDKVAFISALASSSLLLLHLFLYAMIAMIASSLTFAYSIYIMRRLTIPEFLYTSDDPQAMEKVARLRFFATLLRVSYVALLLGLISAILYAINPSFNLYDLAIHIVTIGFIGITIMNFMPIMLPPILGRNVNYTRFNMVPLIVLLTAIVLRVAWNILPYMMQVERVVFGISGIVTVAAMLLYINMLHASMDPPYISMPR</sequence>
<organism evidence="2 3">
    <name type="scientific">Candidatus Nitrosocaldus cavascurensis</name>
    <dbReference type="NCBI Taxonomy" id="2058097"/>
    <lineage>
        <taxon>Archaea</taxon>
        <taxon>Nitrososphaerota</taxon>
        <taxon>Nitrososphaeria</taxon>
        <taxon>Candidatus Nitrosocaldales</taxon>
        <taxon>Candidatus Nitrosocaldaceae</taxon>
        <taxon>Candidatus Nitrosocaldus</taxon>
    </lineage>
</organism>
<gene>
    <name evidence="2" type="ORF">NCAV_0263</name>
</gene>
<reference evidence="3" key="1">
    <citation type="submission" date="2018-01" db="EMBL/GenBank/DDBJ databases">
        <authorList>
            <person name="Kerou L M."/>
        </authorList>
    </citation>
    <scope>NUCLEOTIDE SEQUENCE [LARGE SCALE GENOMIC DNA]</scope>
    <source>
        <strain evidence="3">SCU2</strain>
    </source>
</reference>
<dbReference type="GeneID" id="41594365"/>
<protein>
    <submittedName>
        <fullName evidence="2">Uncharacterized protein</fullName>
    </submittedName>
</protein>
<feature type="transmembrane region" description="Helical" evidence="1">
    <location>
        <begin position="12"/>
        <end position="31"/>
    </location>
</feature>
<keyword evidence="1" id="KW-0812">Transmembrane</keyword>
<evidence type="ECO:0000313" key="2">
    <source>
        <dbReference type="EMBL" id="SPC33460.1"/>
    </source>
</evidence>
<dbReference type="Proteomes" id="UP000236248">
    <property type="component" value="Chromosome NCAV"/>
</dbReference>
<accession>A0A2K5APA4</accession>
<name>A0A2K5APA4_9ARCH</name>
<keyword evidence="1" id="KW-1133">Transmembrane helix</keyword>
<dbReference type="EMBL" id="LT981265">
    <property type="protein sequence ID" value="SPC33460.1"/>
    <property type="molecule type" value="Genomic_DNA"/>
</dbReference>
<keyword evidence="3" id="KW-1185">Reference proteome</keyword>
<feature type="transmembrane region" description="Helical" evidence="1">
    <location>
        <begin position="219"/>
        <end position="237"/>
    </location>
</feature>
<evidence type="ECO:0000313" key="3">
    <source>
        <dbReference type="Proteomes" id="UP000236248"/>
    </source>
</evidence>
<feature type="transmembrane region" description="Helical" evidence="1">
    <location>
        <begin position="184"/>
        <end position="207"/>
    </location>
</feature>
<evidence type="ECO:0000256" key="1">
    <source>
        <dbReference type="SAM" id="Phobius"/>
    </source>
</evidence>
<feature type="transmembrane region" description="Helical" evidence="1">
    <location>
        <begin position="350"/>
        <end position="369"/>
    </location>
</feature>
<dbReference type="AlphaFoldDB" id="A0A2K5APA4"/>
<keyword evidence="1" id="KW-0472">Membrane</keyword>
<feature type="transmembrane region" description="Helical" evidence="1">
    <location>
        <begin position="381"/>
        <end position="398"/>
    </location>
</feature>
<dbReference type="KEGG" id="ncv:NCAV_0263"/>
<feature type="transmembrane region" description="Helical" evidence="1">
    <location>
        <begin position="121"/>
        <end position="139"/>
    </location>
</feature>